<evidence type="ECO:0000313" key="5">
    <source>
        <dbReference type="Proteomes" id="UP000316621"/>
    </source>
</evidence>
<keyword evidence="3" id="KW-0677">Repeat</keyword>
<dbReference type="AlphaFoldDB" id="A0A4Y7KV41"/>
<dbReference type="STRING" id="3469.A0A4Y7KV41"/>
<dbReference type="PANTHER" id="PTHR11024:SF20">
    <property type="entry name" value="PROTEIN TRANSPORT PROTEIN SEC13 HOMOLOG B"/>
    <property type="match status" value="1"/>
</dbReference>
<dbReference type="Gene3D" id="2.130.10.10">
    <property type="entry name" value="YVTN repeat-like/Quinoprotein amine dehydrogenase"/>
    <property type="match status" value="1"/>
</dbReference>
<dbReference type="GO" id="GO:0030127">
    <property type="term" value="C:COPII vesicle coat"/>
    <property type="evidence" value="ECO:0007669"/>
    <property type="project" value="TreeGrafter"/>
</dbReference>
<keyword evidence="5" id="KW-1185">Reference proteome</keyword>
<evidence type="ECO:0000256" key="2">
    <source>
        <dbReference type="ARBA" id="ARBA00022574"/>
    </source>
</evidence>
<proteinExistence type="predicted"/>
<gene>
    <name evidence="4" type="ORF">C5167_000329</name>
</gene>
<dbReference type="PANTHER" id="PTHR11024">
    <property type="entry name" value="NUCLEAR PORE COMPLEX PROTEIN SEC13 / SEH1 FAMILY MEMBER"/>
    <property type="match status" value="1"/>
</dbReference>
<dbReference type="GO" id="GO:0006606">
    <property type="term" value="P:protein import into nucleus"/>
    <property type="evidence" value="ECO:0007669"/>
    <property type="project" value="TreeGrafter"/>
</dbReference>
<accession>A0A4Y7KV41</accession>
<sequence length="200" mass="22878">MLSPGNLNTILTTTTIIIPLKLPEKEDETLVLVLMKIHSHNDFSSQNKVFSFELFNFGFYLSQSSIVTYYDMIPSQNVAADGGNDFLRSFWLFKLDSDMLYFKKVPVSWAPATAHGALVGSAALDPVQKLVYGGCDNTIKVWKRYNETWKMDFFPALQMHRDWARGVSWAPNLGINYCKLFTGWNCYYMDCCKGRRPVGR</sequence>
<name>A0A4Y7KV41_PAPSO</name>
<dbReference type="SUPFAM" id="SSF50978">
    <property type="entry name" value="WD40 repeat-like"/>
    <property type="match status" value="1"/>
</dbReference>
<evidence type="ECO:0000256" key="1">
    <source>
        <dbReference type="ARBA" id="ARBA00022448"/>
    </source>
</evidence>
<dbReference type="InterPro" id="IPR015943">
    <property type="entry name" value="WD40/YVTN_repeat-like_dom_sf"/>
</dbReference>
<dbReference type="Gramene" id="RZC76240">
    <property type="protein sequence ID" value="RZC76240"/>
    <property type="gene ID" value="C5167_000329"/>
</dbReference>
<protein>
    <submittedName>
        <fullName evidence="4">Uncharacterized protein</fullName>
    </submittedName>
</protein>
<reference evidence="4 5" key="1">
    <citation type="journal article" date="2018" name="Science">
        <title>The opium poppy genome and morphinan production.</title>
        <authorList>
            <person name="Guo L."/>
            <person name="Winzer T."/>
            <person name="Yang X."/>
            <person name="Li Y."/>
            <person name="Ning Z."/>
            <person name="He Z."/>
            <person name="Teodor R."/>
            <person name="Lu Y."/>
            <person name="Bowser T.A."/>
            <person name="Graham I.A."/>
            <person name="Ye K."/>
        </authorList>
    </citation>
    <scope>NUCLEOTIDE SEQUENCE [LARGE SCALE GENOMIC DNA]</scope>
    <source>
        <strain evidence="5">cv. HN1</strain>
        <tissue evidence="4">Leaves</tissue>
    </source>
</reference>
<evidence type="ECO:0000256" key="3">
    <source>
        <dbReference type="ARBA" id="ARBA00022737"/>
    </source>
</evidence>
<keyword evidence="2" id="KW-0853">WD repeat</keyword>
<dbReference type="GO" id="GO:0031080">
    <property type="term" value="C:nuclear pore outer ring"/>
    <property type="evidence" value="ECO:0007669"/>
    <property type="project" value="TreeGrafter"/>
</dbReference>
<dbReference type="InterPro" id="IPR037363">
    <property type="entry name" value="Sec13/Seh1_fam"/>
</dbReference>
<dbReference type="GO" id="GO:0005198">
    <property type="term" value="F:structural molecule activity"/>
    <property type="evidence" value="ECO:0007669"/>
    <property type="project" value="InterPro"/>
</dbReference>
<organism evidence="4 5">
    <name type="scientific">Papaver somniferum</name>
    <name type="common">Opium poppy</name>
    <dbReference type="NCBI Taxonomy" id="3469"/>
    <lineage>
        <taxon>Eukaryota</taxon>
        <taxon>Viridiplantae</taxon>
        <taxon>Streptophyta</taxon>
        <taxon>Embryophyta</taxon>
        <taxon>Tracheophyta</taxon>
        <taxon>Spermatophyta</taxon>
        <taxon>Magnoliopsida</taxon>
        <taxon>Ranunculales</taxon>
        <taxon>Papaveraceae</taxon>
        <taxon>Papaveroideae</taxon>
        <taxon>Papaver</taxon>
    </lineage>
</organism>
<dbReference type="Proteomes" id="UP000316621">
    <property type="component" value="Chromosome 9"/>
</dbReference>
<evidence type="ECO:0000313" key="4">
    <source>
        <dbReference type="EMBL" id="RZC76240.1"/>
    </source>
</evidence>
<dbReference type="GO" id="GO:0090114">
    <property type="term" value="P:COPII-coated vesicle budding"/>
    <property type="evidence" value="ECO:0007669"/>
    <property type="project" value="TreeGrafter"/>
</dbReference>
<dbReference type="EMBL" id="CM010723">
    <property type="protein sequence ID" value="RZC76240.1"/>
    <property type="molecule type" value="Genomic_DNA"/>
</dbReference>
<dbReference type="InterPro" id="IPR036322">
    <property type="entry name" value="WD40_repeat_dom_sf"/>
</dbReference>
<keyword evidence="1" id="KW-0813">Transport</keyword>